<dbReference type="EMBL" id="FMYP01000121">
    <property type="protein sequence ID" value="SDD27496.1"/>
    <property type="molecule type" value="Genomic_DNA"/>
</dbReference>
<dbReference type="Proteomes" id="UP000199452">
    <property type="component" value="Unassembled WGS sequence"/>
</dbReference>
<gene>
    <name evidence="2" type="ORF">SAMN05216323_11211</name>
</gene>
<sequence>MAAKTNIVGQKDHHIKAGGTAPGNNDTYQSPNRTILELKHSAILYGGIHKATPNRTILEPNRRRR</sequence>
<feature type="region of interest" description="Disordered" evidence="1">
    <location>
        <begin position="1"/>
        <end position="30"/>
    </location>
</feature>
<evidence type="ECO:0000256" key="1">
    <source>
        <dbReference type="SAM" id="MobiDB-lite"/>
    </source>
</evidence>
<reference evidence="2 3" key="1">
    <citation type="submission" date="2016-09" db="EMBL/GenBank/DDBJ databases">
        <authorList>
            <person name="Capua I."/>
            <person name="De Benedictis P."/>
            <person name="Joannis T."/>
            <person name="Lombin L.H."/>
            <person name="Cattoli G."/>
        </authorList>
    </citation>
    <scope>NUCLEOTIDE SEQUENCE [LARGE SCALE GENOMIC DNA]</scope>
    <source>
        <strain evidence="2 3">A7P-90m</strain>
    </source>
</reference>
<evidence type="ECO:0000313" key="3">
    <source>
        <dbReference type="Proteomes" id="UP000199452"/>
    </source>
</evidence>
<proteinExistence type="predicted"/>
<organism evidence="2 3">
    <name type="scientific">Williamwhitmania taraxaci</name>
    <dbReference type="NCBI Taxonomy" id="1640674"/>
    <lineage>
        <taxon>Bacteria</taxon>
        <taxon>Pseudomonadati</taxon>
        <taxon>Bacteroidota</taxon>
        <taxon>Bacteroidia</taxon>
        <taxon>Bacteroidales</taxon>
        <taxon>Williamwhitmaniaceae</taxon>
        <taxon>Williamwhitmania</taxon>
    </lineage>
</organism>
<keyword evidence="3" id="KW-1185">Reference proteome</keyword>
<evidence type="ECO:0000313" key="2">
    <source>
        <dbReference type="EMBL" id="SDD27496.1"/>
    </source>
</evidence>
<accession>A0A1G6TG58</accession>
<protein>
    <submittedName>
        <fullName evidence="2">Uncharacterized protein</fullName>
    </submittedName>
</protein>
<dbReference type="AlphaFoldDB" id="A0A1G6TG58"/>
<name>A0A1G6TG58_9BACT</name>